<dbReference type="Proteomes" id="UP000240624">
    <property type="component" value="Unassembled WGS sequence"/>
</dbReference>
<keyword evidence="10" id="KW-0448">Lipopolysaccharide biosynthesis</keyword>
<dbReference type="InterPro" id="IPR038107">
    <property type="entry name" value="Glycos_transf_N_sf"/>
</dbReference>
<dbReference type="EMBL" id="FWFY01000001">
    <property type="protein sequence ID" value="SLN18461.1"/>
    <property type="molecule type" value="Genomic_DNA"/>
</dbReference>
<dbReference type="GO" id="GO:0005886">
    <property type="term" value="C:plasma membrane"/>
    <property type="evidence" value="ECO:0007669"/>
    <property type="project" value="UniProtKB-SubCell"/>
</dbReference>
<comment type="similarity">
    <text evidence="10">Belongs to the glycosyltransferase group 1 family.</text>
</comment>
<keyword evidence="15" id="KW-1185">Reference proteome</keyword>
<evidence type="ECO:0000256" key="10">
    <source>
        <dbReference type="RuleBase" id="RU365103"/>
    </source>
</evidence>
<evidence type="ECO:0000259" key="11">
    <source>
        <dbReference type="Pfam" id="PF04413"/>
    </source>
</evidence>
<accession>A0A1X6YE98</accession>
<evidence type="ECO:0000313" key="13">
    <source>
        <dbReference type="EMBL" id="SLN18461.1"/>
    </source>
</evidence>
<evidence type="ECO:0000256" key="1">
    <source>
        <dbReference type="ARBA" id="ARBA00003394"/>
    </source>
</evidence>
<dbReference type="Gene3D" id="3.40.50.2000">
    <property type="entry name" value="Glycogen Phosphorylase B"/>
    <property type="match status" value="1"/>
</dbReference>
<keyword evidence="13" id="KW-0328">Glycosyltransferase</keyword>
<feature type="site" description="Transition state stabilizer" evidence="9">
    <location>
        <position position="133"/>
    </location>
</feature>
<evidence type="ECO:0000313" key="12">
    <source>
        <dbReference type="EMBL" id="PSK80216.1"/>
    </source>
</evidence>
<dbReference type="GO" id="GO:0009244">
    <property type="term" value="P:lipopolysaccharide core region biosynthetic process"/>
    <property type="evidence" value="ECO:0007669"/>
    <property type="project" value="UniProtKB-UniRule"/>
</dbReference>
<comment type="subcellular location">
    <subcellularLocation>
        <location evidence="10">Cell membrane</location>
    </subcellularLocation>
</comment>
<dbReference type="PANTHER" id="PTHR42755">
    <property type="entry name" value="3-DEOXY-MANNO-OCTULOSONATE CYTIDYLYLTRANSFERASE"/>
    <property type="match status" value="1"/>
</dbReference>
<name>A0A1X6YE98_9RHOB</name>
<comment type="catalytic activity">
    <reaction evidence="7 10">
        <text>lipid IVA (E. coli) + CMP-3-deoxy-beta-D-manno-octulosonate = alpha-Kdo-(2-&gt;6)-lipid IVA (E. coli) + CMP + H(+)</text>
        <dbReference type="Rhea" id="RHEA:28066"/>
        <dbReference type="ChEBI" id="CHEBI:15378"/>
        <dbReference type="ChEBI" id="CHEBI:58603"/>
        <dbReference type="ChEBI" id="CHEBI:60364"/>
        <dbReference type="ChEBI" id="CHEBI:60377"/>
        <dbReference type="ChEBI" id="CHEBI:85987"/>
        <dbReference type="EC" id="2.4.99.12"/>
    </reaction>
</comment>
<dbReference type="GO" id="GO:0009245">
    <property type="term" value="P:lipid A biosynthetic process"/>
    <property type="evidence" value="ECO:0007669"/>
    <property type="project" value="TreeGrafter"/>
</dbReference>
<dbReference type="UniPathway" id="UPA00958"/>
<dbReference type="GO" id="GO:0043842">
    <property type="term" value="F:Kdo transferase activity"/>
    <property type="evidence" value="ECO:0007669"/>
    <property type="project" value="UniProtKB-EC"/>
</dbReference>
<feature type="site" description="Transition state stabilizer" evidence="9">
    <location>
        <position position="207"/>
    </location>
</feature>
<dbReference type="Pfam" id="PF04413">
    <property type="entry name" value="Glycos_transf_N"/>
    <property type="match status" value="1"/>
</dbReference>
<evidence type="ECO:0000256" key="8">
    <source>
        <dbReference type="PIRSR" id="PIRSR639901-1"/>
    </source>
</evidence>
<proteinExistence type="inferred from homology"/>
<dbReference type="InterPro" id="IPR039901">
    <property type="entry name" value="Kdotransferase"/>
</dbReference>
<evidence type="ECO:0000256" key="2">
    <source>
        <dbReference type="ARBA" id="ARBA00004713"/>
    </source>
</evidence>
<evidence type="ECO:0000256" key="6">
    <source>
        <dbReference type="ARBA" id="ARBA00031445"/>
    </source>
</evidence>
<dbReference type="InterPro" id="IPR007507">
    <property type="entry name" value="Glycos_transf_N"/>
</dbReference>
<dbReference type="Proteomes" id="UP000193495">
    <property type="component" value="Unassembled WGS sequence"/>
</dbReference>
<feature type="domain" description="3-deoxy-D-manno-octulosonic-acid transferase N-terminal" evidence="11">
    <location>
        <begin position="40"/>
        <end position="208"/>
    </location>
</feature>
<dbReference type="PANTHER" id="PTHR42755:SF1">
    <property type="entry name" value="3-DEOXY-D-MANNO-OCTULOSONIC ACID TRANSFERASE, MITOCHONDRIAL-RELATED"/>
    <property type="match status" value="1"/>
</dbReference>
<gene>
    <name evidence="13" type="primary">waaA_1</name>
    <name evidence="12" type="ORF">CLV79_12713</name>
    <name evidence="13" type="ORF">LOS8367_00412</name>
</gene>
<evidence type="ECO:0000256" key="5">
    <source>
        <dbReference type="ARBA" id="ARBA00022679"/>
    </source>
</evidence>
<organism evidence="13 14">
    <name type="scientific">Limimaricola soesokkakensis</name>
    <dbReference type="NCBI Taxonomy" id="1343159"/>
    <lineage>
        <taxon>Bacteria</taxon>
        <taxon>Pseudomonadati</taxon>
        <taxon>Pseudomonadota</taxon>
        <taxon>Alphaproteobacteria</taxon>
        <taxon>Rhodobacterales</taxon>
        <taxon>Paracoccaceae</taxon>
        <taxon>Limimaricola</taxon>
    </lineage>
</organism>
<reference evidence="13 14" key="1">
    <citation type="submission" date="2017-03" db="EMBL/GenBank/DDBJ databases">
        <authorList>
            <person name="Afonso C.L."/>
            <person name="Miller P.J."/>
            <person name="Scott M.A."/>
            <person name="Spackman E."/>
            <person name="Goraichik I."/>
            <person name="Dimitrov K.M."/>
            <person name="Suarez D.L."/>
            <person name="Swayne D.E."/>
        </authorList>
    </citation>
    <scope>NUCLEOTIDE SEQUENCE [LARGE SCALE GENOMIC DNA]</scope>
    <source>
        <strain evidence="13 14">CECT 8367</strain>
    </source>
</reference>
<evidence type="ECO:0000256" key="9">
    <source>
        <dbReference type="PIRSR" id="PIRSR639901-2"/>
    </source>
</evidence>
<feature type="active site" description="Proton acceptor" evidence="8">
    <location>
        <position position="67"/>
    </location>
</feature>
<dbReference type="AlphaFoldDB" id="A0A1X6YE98"/>
<comment type="function">
    <text evidence="1 10">Involved in lipopolysaccharide (LPS) biosynthesis. Catalyzes the transfer of 3-deoxy-D-manno-octulosonate (Kdo) residue(s) from CMP-Kdo to lipid IV(A), the tetraacyldisaccharide-1,4'-bisphosphate precursor of lipid A.</text>
</comment>
<keyword evidence="5 10" id="KW-0808">Transferase</keyword>
<evidence type="ECO:0000313" key="14">
    <source>
        <dbReference type="Proteomes" id="UP000193495"/>
    </source>
</evidence>
<dbReference type="OrthoDB" id="9789797at2"/>
<dbReference type="EMBL" id="PYGB01000027">
    <property type="protein sequence ID" value="PSK80216.1"/>
    <property type="molecule type" value="Genomic_DNA"/>
</dbReference>
<keyword evidence="10" id="KW-1003">Cell membrane</keyword>
<dbReference type="RefSeq" id="WP_085894768.1">
    <property type="nucleotide sequence ID" value="NZ_FWFY01000001.1"/>
</dbReference>
<comment type="pathway">
    <text evidence="2 10">Bacterial outer membrane biogenesis; LPS core biosynthesis.</text>
</comment>
<dbReference type="EC" id="2.4.99.12" evidence="3 10"/>
<protein>
    <recommendedName>
        <fullName evidence="4 10">3-deoxy-D-manno-octulosonic acid transferase</fullName>
        <shortName evidence="10">Kdo transferase</shortName>
        <ecNumber evidence="3 10">2.4.99.12</ecNumber>
    </recommendedName>
    <alternativeName>
        <fullName evidence="6 10">Lipid IV(A) 3-deoxy-D-manno-octulosonic acid transferase</fullName>
    </alternativeName>
</protein>
<sequence length="428" mass="45741">MSAEPWPLRLWLGGTLALPRMAEFALARRVHRGQNSAPARLGERLGRAGLPRPQGRLIWINAASVGEVASVAELARDLMDEGNHVLVTTTTTTGGVRARAIEGALHQYQPLDTARATRRFLDHWRPDLACFVEGDLWPRLLAETSARRVPLALFNARPSRSRVRAPRLSAAMLARFDLVTTQSEAVREEIVSLGLPESTVLAPGDLKSAAAPLPADPARLAALRAEFDGAPLWAAVSTHAEDEPAVIKAHLAARERHPGLRLILAPRHPDRGETVARALEQAGLGVSRGETPGQAEIWLVDRLGETGLIYRLAPLVFLGGSFGPQGGHNPWEAAALGAALLHGPRVGNAQQAHAALDAGGAAREVAEAQAFGDAVAELIGAPELDTMRAAARRIMSDRGQARPRTLAALRQLMSERVAPDDPSSKAVQ</sequence>
<evidence type="ECO:0000256" key="4">
    <source>
        <dbReference type="ARBA" id="ARBA00019077"/>
    </source>
</evidence>
<evidence type="ECO:0000256" key="7">
    <source>
        <dbReference type="ARBA" id="ARBA00049183"/>
    </source>
</evidence>
<reference evidence="12 15" key="2">
    <citation type="submission" date="2018-03" db="EMBL/GenBank/DDBJ databases">
        <title>Genomic Encyclopedia of Archaeal and Bacterial Type Strains, Phase II (KMG-II): from individual species to whole genera.</title>
        <authorList>
            <person name="Goeker M."/>
        </authorList>
    </citation>
    <scope>NUCLEOTIDE SEQUENCE [LARGE SCALE GENOMIC DNA]</scope>
    <source>
        <strain evidence="12 15">DSM 29956</strain>
    </source>
</reference>
<dbReference type="SUPFAM" id="SSF53756">
    <property type="entry name" value="UDP-Glycosyltransferase/glycogen phosphorylase"/>
    <property type="match status" value="1"/>
</dbReference>
<evidence type="ECO:0000256" key="3">
    <source>
        <dbReference type="ARBA" id="ARBA00012621"/>
    </source>
</evidence>
<keyword evidence="10" id="KW-0472">Membrane</keyword>
<evidence type="ECO:0000313" key="15">
    <source>
        <dbReference type="Proteomes" id="UP000240624"/>
    </source>
</evidence>
<dbReference type="Gene3D" id="3.40.50.11720">
    <property type="entry name" value="3-Deoxy-D-manno-octulosonic-acid transferase, N-terminal domain"/>
    <property type="match status" value="1"/>
</dbReference>